<dbReference type="AlphaFoldDB" id="A0A8H6MAF6"/>
<evidence type="ECO:0000313" key="3">
    <source>
        <dbReference type="EMBL" id="KAF6756992.1"/>
    </source>
</evidence>
<dbReference type="Gene3D" id="1.25.40.10">
    <property type="entry name" value="Tetratricopeptide repeat domain"/>
    <property type="match status" value="1"/>
</dbReference>
<dbReference type="OrthoDB" id="9991317at2759"/>
<evidence type="ECO:0000313" key="4">
    <source>
        <dbReference type="Proteomes" id="UP000521943"/>
    </source>
</evidence>
<name>A0A8H6MAF6_9AGAR</name>
<dbReference type="Proteomes" id="UP000521943">
    <property type="component" value="Unassembled WGS sequence"/>
</dbReference>
<dbReference type="InterPro" id="IPR011990">
    <property type="entry name" value="TPR-like_helical_dom_sf"/>
</dbReference>
<protein>
    <submittedName>
        <fullName evidence="3">CHAT domain-containing protein</fullName>
    </submittedName>
</protein>
<keyword evidence="4" id="KW-1185">Reference proteome</keyword>
<feature type="chain" id="PRO_5034262060" evidence="1">
    <location>
        <begin position="23"/>
        <end position="690"/>
    </location>
</feature>
<comment type="caution">
    <text evidence="3">The sequence shown here is derived from an EMBL/GenBank/DDBJ whole genome shotgun (WGS) entry which is preliminary data.</text>
</comment>
<proteinExistence type="predicted"/>
<reference evidence="3 4" key="1">
    <citation type="submission" date="2020-07" db="EMBL/GenBank/DDBJ databases">
        <title>Comparative genomics of pyrophilous fungi reveals a link between fire events and developmental genes.</title>
        <authorList>
            <consortium name="DOE Joint Genome Institute"/>
            <person name="Steindorff A.S."/>
            <person name="Carver A."/>
            <person name="Calhoun S."/>
            <person name="Stillman K."/>
            <person name="Liu H."/>
            <person name="Lipzen A."/>
            <person name="Pangilinan J."/>
            <person name="Labutti K."/>
            <person name="Bruns T.D."/>
            <person name="Grigoriev I.V."/>
        </authorList>
    </citation>
    <scope>NUCLEOTIDE SEQUENCE [LARGE SCALE GENOMIC DNA]</scope>
    <source>
        <strain evidence="3 4">CBS 144469</strain>
    </source>
</reference>
<sequence length="690" mass="75795">MRPASILALIPLALSMGLLANANDYTFDSREYVDELSAREDHFGDALAAREILSDISTQLDEAISSQRRVLRCSPADHPIFPGFLNNLANFVLHRFKHSGDVFNLNEAISIYENAAQLTPLGHPELSSRLINLGSAIQALFDVTKETSDLDCCTRAYKSAVDCMTAPPSIRLDAATRWARALTQHRPHSSDEILPAFDAAISLLALTAGLENSVEGRYAQLQFVSGLPSEAAAAALTLGRTDKAIEWLEQGRCLVWGQLNLLCAGAPIDDLRAHDGRLAQDVTNVLQQLERAGSTRETANANMSLSEKIALQDEERAHLELSRKWDGLLATIQAIPGFETFSQPPSPYATLANDLPWTEGGYIVIINVSDDRCDSMVILRGTSEPVHVALPRFSLAKSNEYRNILGTQLMMHNLRRRTSKPSDEEVLTRALRRVRVGEASHRPNPIQDVLRVLWQEVVKPILEALAIPRIDDQEAAVTLPRIWWCPTGPLAFLPLHAARVYGFEVSEAIHNYAISSYTLNVSFLIARVRGSRSNENEATSGLFLTSKPSPPGASPIPGTIREVRLINDMAAKKKTRVLKVEGDEVTVDECLEYMEQYSSIHLACHASQDTIDPLQSRFLFHKGALSLGSTIQRNVKNADVAFLSACETGTGEEKVSDEVVHLAAGMLAAGYCRVVAGDVVNRGRTRDQGR</sequence>
<dbReference type="InterPro" id="IPR024983">
    <property type="entry name" value="CHAT_dom"/>
</dbReference>
<organism evidence="3 4">
    <name type="scientific">Ephemerocybe angulata</name>
    <dbReference type="NCBI Taxonomy" id="980116"/>
    <lineage>
        <taxon>Eukaryota</taxon>
        <taxon>Fungi</taxon>
        <taxon>Dikarya</taxon>
        <taxon>Basidiomycota</taxon>
        <taxon>Agaricomycotina</taxon>
        <taxon>Agaricomycetes</taxon>
        <taxon>Agaricomycetidae</taxon>
        <taxon>Agaricales</taxon>
        <taxon>Agaricineae</taxon>
        <taxon>Psathyrellaceae</taxon>
        <taxon>Ephemerocybe</taxon>
    </lineage>
</organism>
<gene>
    <name evidence="3" type="ORF">DFP72DRAFT_1066360</name>
</gene>
<evidence type="ECO:0000256" key="1">
    <source>
        <dbReference type="SAM" id="SignalP"/>
    </source>
</evidence>
<dbReference type="Pfam" id="PF12770">
    <property type="entry name" value="CHAT"/>
    <property type="match status" value="1"/>
</dbReference>
<dbReference type="EMBL" id="JACGCI010000024">
    <property type="protein sequence ID" value="KAF6756992.1"/>
    <property type="molecule type" value="Genomic_DNA"/>
</dbReference>
<feature type="signal peptide" evidence="1">
    <location>
        <begin position="1"/>
        <end position="22"/>
    </location>
</feature>
<feature type="domain" description="CHAT" evidence="2">
    <location>
        <begin position="447"/>
        <end position="676"/>
    </location>
</feature>
<accession>A0A8H6MAF6</accession>
<evidence type="ECO:0000259" key="2">
    <source>
        <dbReference type="Pfam" id="PF12770"/>
    </source>
</evidence>
<keyword evidence="1" id="KW-0732">Signal</keyword>